<dbReference type="AlphaFoldDB" id="A0A0B7BR45"/>
<evidence type="ECO:0000256" key="1">
    <source>
        <dbReference type="SAM" id="MobiDB-lite"/>
    </source>
</evidence>
<accession>A0A0B7BR45</accession>
<evidence type="ECO:0000313" key="2">
    <source>
        <dbReference type="EMBL" id="CEK94635.1"/>
    </source>
</evidence>
<proteinExistence type="predicted"/>
<feature type="region of interest" description="Disordered" evidence="1">
    <location>
        <begin position="52"/>
        <end position="78"/>
    </location>
</feature>
<gene>
    <name evidence="2" type="primary">ORF201935</name>
</gene>
<sequence length="78" mass="8843">MIVSVVLVCSTKFNRLIYNHYHVACPELNIATLTVLHNLSYRSDVRPLQPSCSKHQLHPESSSPWSSSSLYWDASMPV</sequence>
<protein>
    <submittedName>
        <fullName evidence="2">Uncharacterized protein</fullName>
    </submittedName>
</protein>
<name>A0A0B7BR45_9EUPU</name>
<reference evidence="2" key="1">
    <citation type="submission" date="2014-12" db="EMBL/GenBank/DDBJ databases">
        <title>Insight into the proteome of Arion vulgaris.</title>
        <authorList>
            <person name="Aradska J."/>
            <person name="Bulat T."/>
            <person name="Smidak R."/>
            <person name="Sarate P."/>
            <person name="Gangsoo J."/>
            <person name="Sialana F."/>
            <person name="Bilban M."/>
            <person name="Lubec G."/>
        </authorList>
    </citation>
    <scope>NUCLEOTIDE SEQUENCE</scope>
    <source>
        <tissue evidence="2">Skin</tissue>
    </source>
</reference>
<dbReference type="EMBL" id="HACG01047770">
    <property type="protein sequence ID" value="CEK94635.1"/>
    <property type="molecule type" value="Transcribed_RNA"/>
</dbReference>
<organism evidence="2">
    <name type="scientific">Arion vulgaris</name>
    <dbReference type="NCBI Taxonomy" id="1028688"/>
    <lineage>
        <taxon>Eukaryota</taxon>
        <taxon>Metazoa</taxon>
        <taxon>Spiralia</taxon>
        <taxon>Lophotrochozoa</taxon>
        <taxon>Mollusca</taxon>
        <taxon>Gastropoda</taxon>
        <taxon>Heterobranchia</taxon>
        <taxon>Euthyneura</taxon>
        <taxon>Panpulmonata</taxon>
        <taxon>Eupulmonata</taxon>
        <taxon>Stylommatophora</taxon>
        <taxon>Helicina</taxon>
        <taxon>Arionoidea</taxon>
        <taxon>Arionidae</taxon>
        <taxon>Arion</taxon>
    </lineage>
</organism>